<organism evidence="2 3">
    <name type="scientific">Psophocarpus tetragonolobus</name>
    <name type="common">Winged bean</name>
    <name type="synonym">Dolichos tetragonolobus</name>
    <dbReference type="NCBI Taxonomy" id="3891"/>
    <lineage>
        <taxon>Eukaryota</taxon>
        <taxon>Viridiplantae</taxon>
        <taxon>Streptophyta</taxon>
        <taxon>Embryophyta</taxon>
        <taxon>Tracheophyta</taxon>
        <taxon>Spermatophyta</taxon>
        <taxon>Magnoliopsida</taxon>
        <taxon>eudicotyledons</taxon>
        <taxon>Gunneridae</taxon>
        <taxon>Pentapetalae</taxon>
        <taxon>rosids</taxon>
        <taxon>fabids</taxon>
        <taxon>Fabales</taxon>
        <taxon>Fabaceae</taxon>
        <taxon>Papilionoideae</taxon>
        <taxon>50 kb inversion clade</taxon>
        <taxon>NPAAA clade</taxon>
        <taxon>indigoferoid/millettioid clade</taxon>
        <taxon>Phaseoleae</taxon>
        <taxon>Psophocarpus</taxon>
    </lineage>
</organism>
<comment type="caution">
    <text evidence="2">The sequence shown here is derived from an EMBL/GenBank/DDBJ whole genome shotgun (WGS) entry which is preliminary data.</text>
</comment>
<dbReference type="Proteomes" id="UP001386955">
    <property type="component" value="Unassembled WGS sequence"/>
</dbReference>
<keyword evidence="1" id="KW-0812">Transmembrane</keyword>
<keyword evidence="1" id="KW-1133">Transmembrane helix</keyword>
<proteinExistence type="predicted"/>
<dbReference type="EMBL" id="JAYMYS010000005">
    <property type="protein sequence ID" value="KAK7391147.1"/>
    <property type="molecule type" value="Genomic_DNA"/>
</dbReference>
<keyword evidence="3" id="KW-1185">Reference proteome</keyword>
<keyword evidence="1" id="KW-0472">Membrane</keyword>
<name>A0AAN9XFX7_PSOTE</name>
<sequence length="89" mass="9774">MPNDHQATSRLLLPLAPGRLTIPLSIALTVGALILAHEGRMLISHNNSQGQLEDKKVTLSATMVVFLLKFREMLLSKEHTKTITDMLAA</sequence>
<evidence type="ECO:0000313" key="3">
    <source>
        <dbReference type="Proteomes" id="UP001386955"/>
    </source>
</evidence>
<dbReference type="AlphaFoldDB" id="A0AAN9XFX7"/>
<evidence type="ECO:0000256" key="1">
    <source>
        <dbReference type="SAM" id="Phobius"/>
    </source>
</evidence>
<accession>A0AAN9XFX7</accession>
<protein>
    <submittedName>
        <fullName evidence="2">Uncharacterized protein</fullName>
    </submittedName>
</protein>
<reference evidence="2 3" key="1">
    <citation type="submission" date="2024-01" db="EMBL/GenBank/DDBJ databases">
        <title>The genomes of 5 underutilized Papilionoideae crops provide insights into root nodulation and disease resistanc.</title>
        <authorList>
            <person name="Jiang F."/>
        </authorList>
    </citation>
    <scope>NUCLEOTIDE SEQUENCE [LARGE SCALE GENOMIC DNA]</scope>
    <source>
        <strain evidence="2">DUOXIRENSHENG_FW03</strain>
        <tissue evidence="2">Leaves</tissue>
    </source>
</reference>
<feature type="transmembrane region" description="Helical" evidence="1">
    <location>
        <begin position="20"/>
        <end position="36"/>
    </location>
</feature>
<gene>
    <name evidence="2" type="ORF">VNO78_19555</name>
</gene>
<evidence type="ECO:0000313" key="2">
    <source>
        <dbReference type="EMBL" id="KAK7391147.1"/>
    </source>
</evidence>